<dbReference type="PATRIC" id="fig|1232683.4.peg.1816"/>
<evidence type="ECO:0000313" key="4">
    <source>
        <dbReference type="Proteomes" id="UP000028252"/>
    </source>
</evidence>
<feature type="transmembrane region" description="Helical" evidence="1">
    <location>
        <begin position="97"/>
        <end position="130"/>
    </location>
</feature>
<keyword evidence="1" id="KW-1133">Transmembrane helix</keyword>
<sequence>MKQEANMKRHALILTALAALSPSLAFAHSTTGTGFSAGLLHPLMGADHLLAMLAIGIWAALQQGSLRLAIPGAFMLALLAGFGLALTGFALPMVESGIALSVLLLGVVITTAVRLPASVMLTLSVLFALFHGFAHGHEASGSIATFAFGFMASSAALHLSGAVATQKLRALPALTRSLGAAIAATGLWLLG</sequence>
<dbReference type="InterPro" id="IPR007038">
    <property type="entry name" value="HupE_UreJ"/>
</dbReference>
<keyword evidence="4" id="KW-1185">Reference proteome</keyword>
<dbReference type="EMBL" id="JMQN01000021">
    <property type="protein sequence ID" value="KEA64106.1"/>
    <property type="molecule type" value="Genomic_DNA"/>
</dbReference>
<name>A0A081G001_9GAMM</name>
<evidence type="ECO:0000256" key="2">
    <source>
        <dbReference type="SAM" id="SignalP"/>
    </source>
</evidence>
<keyword evidence="1" id="KW-0812">Transmembrane</keyword>
<feature type="transmembrane region" description="Helical" evidence="1">
    <location>
        <begin position="68"/>
        <end position="91"/>
    </location>
</feature>
<dbReference type="PIRSF" id="PIRSF016919">
    <property type="entry name" value="HupE_UreJ"/>
    <property type="match status" value="1"/>
</dbReference>
<feature type="transmembrane region" description="Helical" evidence="1">
    <location>
        <begin position="43"/>
        <end position="61"/>
    </location>
</feature>
<evidence type="ECO:0000256" key="1">
    <source>
        <dbReference type="SAM" id="Phobius"/>
    </source>
</evidence>
<reference evidence="3 4" key="1">
    <citation type="submission" date="2014-04" db="EMBL/GenBank/DDBJ databases">
        <title>Marinobacterium kochiensis sp. nov., isolated from sediment sample collected from Kochi backwaters in Kerala, India.</title>
        <authorList>
            <person name="Singh A."/>
            <person name="Pinnaka A.K."/>
        </authorList>
    </citation>
    <scope>NUCLEOTIDE SEQUENCE [LARGE SCALE GENOMIC DNA]</scope>
    <source>
        <strain evidence="3 4">AK27</strain>
    </source>
</reference>
<feature type="transmembrane region" description="Helical" evidence="1">
    <location>
        <begin position="142"/>
        <end position="164"/>
    </location>
</feature>
<dbReference type="eggNOG" id="COG2370">
    <property type="taxonomic scope" value="Bacteria"/>
</dbReference>
<keyword evidence="2" id="KW-0732">Signal</keyword>
<comment type="caution">
    <text evidence="3">The sequence shown here is derived from an EMBL/GenBank/DDBJ whole genome shotgun (WGS) entry which is preliminary data.</text>
</comment>
<feature type="transmembrane region" description="Helical" evidence="1">
    <location>
        <begin position="170"/>
        <end position="190"/>
    </location>
</feature>
<dbReference type="Pfam" id="PF04955">
    <property type="entry name" value="HupE_UreJ"/>
    <property type="match status" value="1"/>
</dbReference>
<protein>
    <submittedName>
        <fullName evidence="3">HupE-UreJ family metal transporter</fullName>
    </submittedName>
</protein>
<dbReference type="STRING" id="1232683.ADIMK_1841"/>
<proteinExistence type="predicted"/>
<dbReference type="Proteomes" id="UP000028252">
    <property type="component" value="Unassembled WGS sequence"/>
</dbReference>
<gene>
    <name evidence="3" type="ORF">ADIMK_1841</name>
</gene>
<evidence type="ECO:0000313" key="3">
    <source>
        <dbReference type="EMBL" id="KEA64106.1"/>
    </source>
</evidence>
<keyword evidence="1" id="KW-0472">Membrane</keyword>
<dbReference type="AlphaFoldDB" id="A0A081G001"/>
<feature type="chain" id="PRO_5001757436" evidence="2">
    <location>
        <begin position="28"/>
        <end position="191"/>
    </location>
</feature>
<feature type="signal peptide" evidence="2">
    <location>
        <begin position="1"/>
        <end position="27"/>
    </location>
</feature>
<organism evidence="3 4">
    <name type="scientific">Marinobacterium lacunae</name>
    <dbReference type="NCBI Taxonomy" id="1232683"/>
    <lineage>
        <taxon>Bacteria</taxon>
        <taxon>Pseudomonadati</taxon>
        <taxon>Pseudomonadota</taxon>
        <taxon>Gammaproteobacteria</taxon>
        <taxon>Oceanospirillales</taxon>
        <taxon>Oceanospirillaceae</taxon>
        <taxon>Marinobacterium</taxon>
    </lineage>
</organism>
<accession>A0A081G001</accession>